<keyword evidence="3" id="KW-0349">Heme</keyword>
<keyword evidence="5" id="KW-0408">Iron</keyword>
<dbReference type="SMART" id="SM01117">
    <property type="entry name" value="Cyt-b5"/>
    <property type="match status" value="1"/>
</dbReference>
<keyword evidence="6" id="KW-0206">Cytoskeleton</keyword>
<dbReference type="PANTHER" id="PTHR21281">
    <property type="entry name" value="CYTOCHROME B5 DOMAIN-CONTAINING PROTEIN 1"/>
    <property type="match status" value="1"/>
</dbReference>
<evidence type="ECO:0000256" key="6">
    <source>
        <dbReference type="ARBA" id="ARBA00023212"/>
    </source>
</evidence>
<evidence type="ECO:0000259" key="10">
    <source>
        <dbReference type="PROSITE" id="PS50255"/>
    </source>
</evidence>
<dbReference type="InterPro" id="IPR036400">
    <property type="entry name" value="Cyt_B5-like_heme/steroid_sf"/>
</dbReference>
<dbReference type="GO" id="GO:0046872">
    <property type="term" value="F:metal ion binding"/>
    <property type="evidence" value="ECO:0007669"/>
    <property type="project" value="UniProtKB-KW"/>
</dbReference>
<evidence type="ECO:0000256" key="4">
    <source>
        <dbReference type="ARBA" id="ARBA00022723"/>
    </source>
</evidence>
<evidence type="ECO:0000313" key="12">
    <source>
        <dbReference type="Proteomes" id="UP000192257"/>
    </source>
</evidence>
<dbReference type="FunFam" id="3.10.120.10:FF:000027">
    <property type="entry name" value="TAX-2"/>
    <property type="match status" value="1"/>
</dbReference>
<dbReference type="RefSeq" id="XP_028878256.1">
    <property type="nucleotide sequence ID" value="XM_029030487.1"/>
</dbReference>
<keyword evidence="7" id="KW-0966">Cell projection</keyword>
<protein>
    <recommendedName>
        <fullName evidence="8">Cytochrome b5 domain-containing protein 1</fullName>
    </recommendedName>
</protein>
<feature type="domain" description="Cytochrome b5 heme-binding" evidence="10">
    <location>
        <begin position="6"/>
        <end position="65"/>
    </location>
</feature>
<keyword evidence="12" id="KW-1185">Reference proteome</keyword>
<dbReference type="AlphaFoldDB" id="A0A1X0NJA6"/>
<name>A0A1X0NJA6_9TRYP</name>
<organism evidence="11 12">
    <name type="scientific">Trypanosoma theileri</name>
    <dbReference type="NCBI Taxonomy" id="67003"/>
    <lineage>
        <taxon>Eukaryota</taxon>
        <taxon>Discoba</taxon>
        <taxon>Euglenozoa</taxon>
        <taxon>Kinetoplastea</taxon>
        <taxon>Metakinetoplastina</taxon>
        <taxon>Trypanosomatida</taxon>
        <taxon>Trypanosomatidae</taxon>
        <taxon>Trypanosoma</taxon>
    </lineage>
</organism>
<reference evidence="11 12" key="1">
    <citation type="submission" date="2017-03" db="EMBL/GenBank/DDBJ databases">
        <title>An alternative strategy for trypanosome survival in the mammalian bloodstream revealed through genome and transcriptome analysis of the ubiquitous bovine parasite Trypanosoma (Megatrypanum) theileri.</title>
        <authorList>
            <person name="Kelly S."/>
            <person name="Ivens A."/>
            <person name="Mott A."/>
            <person name="O'Neill E."/>
            <person name="Emms D."/>
            <person name="Macleod O."/>
            <person name="Voorheis P."/>
            <person name="Matthews J."/>
            <person name="Matthews K."/>
            <person name="Carrington M."/>
        </authorList>
    </citation>
    <scope>NUCLEOTIDE SEQUENCE [LARGE SCALE GENOMIC DNA]</scope>
    <source>
        <strain evidence="11">Edinburgh</strain>
    </source>
</reference>
<dbReference type="OrthoDB" id="260091at2759"/>
<dbReference type="PROSITE" id="PS50255">
    <property type="entry name" value="CYTOCHROME_B5_2"/>
    <property type="match status" value="1"/>
</dbReference>
<sequence>MSDKGLRYYTPREVRVHSFEDDAFVSVNGMVLDLTPLIQHYQGTRFASLVQPLIRVAGTDISHWFDKETKDLKTCIDPETGFRTYAQPYGRFAHIPTLLPDSCIDLSYEVPWWQDEHFIVGRLTSKTRRIRIVNTLNGHEHTLEVCAEETLNEIVATRYLGINAHALSYTWRRHDPEGRDLDMTKTLDENGVVDESAEFESLGLNADHYIPAIHLYYDDDLTEA</sequence>
<keyword evidence="2" id="KW-0963">Cytoplasm</keyword>
<evidence type="ECO:0000256" key="8">
    <source>
        <dbReference type="ARBA" id="ARBA00040649"/>
    </source>
</evidence>
<comment type="subcellular location">
    <subcellularLocation>
        <location evidence="1">Cytoplasm</location>
        <location evidence="1">Cytoskeleton</location>
        <location evidence="1">Cilium axoneme</location>
    </subcellularLocation>
</comment>
<dbReference type="InterPro" id="IPR052320">
    <property type="entry name" value="Cytochrome_b5_domain"/>
</dbReference>
<evidence type="ECO:0000256" key="5">
    <source>
        <dbReference type="ARBA" id="ARBA00023004"/>
    </source>
</evidence>
<dbReference type="Gene3D" id="3.10.120.10">
    <property type="entry name" value="Cytochrome b5-like heme/steroid binding domain"/>
    <property type="match status" value="1"/>
</dbReference>
<dbReference type="GeneID" id="39990267"/>
<evidence type="ECO:0000256" key="9">
    <source>
        <dbReference type="ARBA" id="ARBA00046139"/>
    </source>
</evidence>
<evidence type="ECO:0000256" key="3">
    <source>
        <dbReference type="ARBA" id="ARBA00022617"/>
    </source>
</evidence>
<proteinExistence type="predicted"/>
<dbReference type="PANTHER" id="PTHR21281:SF0">
    <property type="entry name" value="CYTOCHROME B5 DOMAIN-CONTAINING PROTEIN 1"/>
    <property type="match status" value="1"/>
</dbReference>
<dbReference type="InterPro" id="IPR001199">
    <property type="entry name" value="Cyt_B5-like_heme/steroid-bd"/>
</dbReference>
<gene>
    <name evidence="11" type="ORF">TM35_000481510</name>
</gene>
<evidence type="ECO:0000256" key="2">
    <source>
        <dbReference type="ARBA" id="ARBA00022490"/>
    </source>
</evidence>
<dbReference type="GO" id="GO:0005930">
    <property type="term" value="C:axoneme"/>
    <property type="evidence" value="ECO:0007669"/>
    <property type="project" value="UniProtKB-SubCell"/>
</dbReference>
<evidence type="ECO:0000256" key="7">
    <source>
        <dbReference type="ARBA" id="ARBA00023273"/>
    </source>
</evidence>
<dbReference type="STRING" id="67003.A0A1X0NJA6"/>
<dbReference type="EMBL" id="NBCO01000048">
    <property type="protein sequence ID" value="ORC84190.1"/>
    <property type="molecule type" value="Genomic_DNA"/>
</dbReference>
<evidence type="ECO:0000313" key="11">
    <source>
        <dbReference type="EMBL" id="ORC84190.1"/>
    </source>
</evidence>
<comment type="function">
    <text evidence="9">Radial spoke stalk protein that binds heme under oxidizing conditions. Required for the coordinated beating of multiple cilia maybe by functioning in a redox signaling pathway.</text>
</comment>
<accession>A0A1X0NJA6</accession>
<keyword evidence="4" id="KW-0479">Metal-binding</keyword>
<evidence type="ECO:0000256" key="1">
    <source>
        <dbReference type="ARBA" id="ARBA00004430"/>
    </source>
</evidence>
<comment type="caution">
    <text evidence="11">The sequence shown here is derived from an EMBL/GenBank/DDBJ whole genome shotgun (WGS) entry which is preliminary data.</text>
</comment>
<dbReference type="Proteomes" id="UP000192257">
    <property type="component" value="Unassembled WGS sequence"/>
</dbReference>
<dbReference type="SUPFAM" id="SSF55856">
    <property type="entry name" value="Cytochrome b5-like heme/steroid binding domain"/>
    <property type="match status" value="1"/>
</dbReference>
<dbReference type="VEuPathDB" id="TriTrypDB:TM35_000481510"/>